<feature type="transmembrane region" description="Helical" evidence="7">
    <location>
        <begin position="684"/>
        <end position="702"/>
    </location>
</feature>
<keyword evidence="9" id="KW-1185">Reference proteome</keyword>
<dbReference type="RefSeq" id="XP_028866149.1">
    <property type="nucleotide sequence ID" value="XM_029010316.1"/>
</dbReference>
<feature type="compositionally biased region" description="Basic residues" evidence="6">
    <location>
        <begin position="873"/>
        <end position="885"/>
    </location>
</feature>
<evidence type="ECO:0000256" key="6">
    <source>
        <dbReference type="SAM" id="MobiDB-lite"/>
    </source>
</evidence>
<feature type="transmembrane region" description="Helical" evidence="7">
    <location>
        <begin position="231"/>
        <end position="251"/>
    </location>
</feature>
<keyword evidence="2" id="KW-0813">Transport</keyword>
<feature type="transmembrane region" description="Helical" evidence="7">
    <location>
        <begin position="305"/>
        <end position="334"/>
    </location>
</feature>
<dbReference type="GO" id="GO:0035725">
    <property type="term" value="P:sodium ion transmembrane transport"/>
    <property type="evidence" value="ECO:0007669"/>
    <property type="project" value="TreeGrafter"/>
</dbReference>
<comment type="caution">
    <text evidence="8">The sequence shown here is derived from an EMBL/GenBank/DDBJ whole genome shotgun (WGS) entry which is preliminary data.</text>
</comment>
<organism evidence="8 9">
    <name type="scientific">Babesia ovata</name>
    <dbReference type="NCBI Taxonomy" id="189622"/>
    <lineage>
        <taxon>Eukaryota</taxon>
        <taxon>Sar</taxon>
        <taxon>Alveolata</taxon>
        <taxon>Apicomplexa</taxon>
        <taxon>Aconoidasida</taxon>
        <taxon>Piroplasmida</taxon>
        <taxon>Babesiidae</taxon>
        <taxon>Babesia</taxon>
    </lineage>
</organism>
<keyword evidence="3 7" id="KW-0812">Transmembrane</keyword>
<feature type="region of interest" description="Disordered" evidence="6">
    <location>
        <begin position="865"/>
        <end position="885"/>
    </location>
</feature>
<dbReference type="GO" id="GO:0005886">
    <property type="term" value="C:plasma membrane"/>
    <property type="evidence" value="ECO:0007669"/>
    <property type="project" value="TreeGrafter"/>
</dbReference>
<dbReference type="EMBL" id="BDSA01000001">
    <property type="protein sequence ID" value="GBE59906.1"/>
    <property type="molecule type" value="Genomic_DNA"/>
</dbReference>
<dbReference type="PROSITE" id="PS50267">
    <property type="entry name" value="NA_NEUROTRAN_SYMP_3"/>
    <property type="match status" value="1"/>
</dbReference>
<comment type="subcellular location">
    <subcellularLocation>
        <location evidence="1">Membrane</location>
        <topology evidence="1">Multi-pass membrane protein</topology>
    </subcellularLocation>
</comment>
<reference evidence="8 9" key="1">
    <citation type="journal article" date="2017" name="BMC Genomics">
        <title>Whole-genome assembly of Babesia ovata and comparative genomics between closely related pathogens.</title>
        <authorList>
            <person name="Yamagishi J."/>
            <person name="Asada M."/>
            <person name="Hakimi H."/>
            <person name="Tanaka T.Q."/>
            <person name="Sugimoto C."/>
            <person name="Kawazu S."/>
        </authorList>
    </citation>
    <scope>NUCLEOTIDE SEQUENCE [LARGE SCALE GENOMIC DNA]</scope>
    <source>
        <strain evidence="8 9">Miyake</strain>
    </source>
</reference>
<gene>
    <name evidence="8" type="ORF">BOVATA_013990</name>
</gene>
<feature type="transmembrane region" description="Helical" evidence="7">
    <location>
        <begin position="643"/>
        <end position="672"/>
    </location>
</feature>
<feature type="transmembrane region" description="Helical" evidence="7">
    <location>
        <begin position="405"/>
        <end position="423"/>
    </location>
</feature>
<protein>
    <submittedName>
        <fullName evidence="8">Amine transporter</fullName>
    </submittedName>
</protein>
<evidence type="ECO:0000256" key="7">
    <source>
        <dbReference type="SAM" id="Phobius"/>
    </source>
</evidence>
<evidence type="ECO:0000313" key="9">
    <source>
        <dbReference type="Proteomes" id="UP000236319"/>
    </source>
</evidence>
<dbReference type="InterPro" id="IPR037272">
    <property type="entry name" value="SNS_sf"/>
</dbReference>
<keyword evidence="4 7" id="KW-1133">Transmembrane helix</keyword>
<dbReference type="OrthoDB" id="6581954at2759"/>
<feature type="transmembrane region" description="Helical" evidence="7">
    <location>
        <begin position="263"/>
        <end position="284"/>
    </location>
</feature>
<evidence type="ECO:0000256" key="4">
    <source>
        <dbReference type="ARBA" id="ARBA00022989"/>
    </source>
</evidence>
<dbReference type="PANTHER" id="PTHR11616">
    <property type="entry name" value="SODIUM/CHLORIDE DEPENDENT TRANSPORTER"/>
    <property type="match status" value="1"/>
</dbReference>
<feature type="transmembrane region" description="Helical" evidence="7">
    <location>
        <begin position="514"/>
        <end position="538"/>
    </location>
</feature>
<dbReference type="PANTHER" id="PTHR11616:SF240">
    <property type="entry name" value="BLOATED TUBULES, ISOFORM B-RELATED"/>
    <property type="match status" value="1"/>
</dbReference>
<feature type="compositionally biased region" description="Basic residues" evidence="6">
    <location>
        <begin position="835"/>
        <end position="847"/>
    </location>
</feature>
<feature type="transmembrane region" description="Helical" evidence="7">
    <location>
        <begin position="619"/>
        <end position="636"/>
    </location>
</feature>
<dbReference type="Pfam" id="PF00209">
    <property type="entry name" value="SNF"/>
    <property type="match status" value="1"/>
</dbReference>
<dbReference type="Proteomes" id="UP000236319">
    <property type="component" value="Unassembled WGS sequence"/>
</dbReference>
<feature type="transmembrane region" description="Helical" evidence="7">
    <location>
        <begin position="709"/>
        <end position="732"/>
    </location>
</feature>
<dbReference type="GeneID" id="39873676"/>
<evidence type="ECO:0000256" key="1">
    <source>
        <dbReference type="ARBA" id="ARBA00004141"/>
    </source>
</evidence>
<keyword evidence="5 7" id="KW-0472">Membrane</keyword>
<accession>A0A2H6KA88</accession>
<evidence type="ECO:0000256" key="5">
    <source>
        <dbReference type="ARBA" id="ARBA00023136"/>
    </source>
</evidence>
<evidence type="ECO:0000256" key="2">
    <source>
        <dbReference type="ARBA" id="ARBA00022448"/>
    </source>
</evidence>
<feature type="transmembrane region" description="Helical" evidence="7">
    <location>
        <begin position="430"/>
        <end position="453"/>
    </location>
</feature>
<dbReference type="AlphaFoldDB" id="A0A2H6KA88"/>
<dbReference type="VEuPathDB" id="PiroplasmaDB:BOVATA_013990"/>
<dbReference type="SUPFAM" id="SSF161070">
    <property type="entry name" value="SNF-like"/>
    <property type="match status" value="1"/>
</dbReference>
<feature type="region of interest" description="Disordered" evidence="6">
    <location>
        <begin position="792"/>
        <end position="850"/>
    </location>
</feature>
<name>A0A2H6KA88_9APIC</name>
<proteinExistence type="predicted"/>
<feature type="transmembrane region" description="Helical" evidence="7">
    <location>
        <begin position="579"/>
        <end position="599"/>
    </location>
</feature>
<sequence length="885" mass="99511">MDDSGAITSEREEFSIMIPRGMQRTVSKTIQTDDNRYLPNLPLHLASTIVDLKSLSTGGLPSPAKFSVAKMLARNSMLDQALQFTNANGYRNLSHLGGRVMAKHDRHWERAMIQRDANMALQLEDCREANFADYVHYDPEEFDEGSPTPSFSEEDSHEIRIAIPLRSCTVAAPKPRKRGVVEELVSRGVSPGEVAKLSDLFEYPSCLKSVEMSFIPWIKEQTEKGYWRNEAALFVLCVTMAISVGNVETLFKLNATWDGMVFLVPYFFSYILVVQPMICLELMLGQLYRGGQSAIYDKLRRGCSGLGTAIVVICLCSGCFACARCAAEYILYILDIFKRQVPWKLTPEEIAVCAEITDRELCMQRVPMCYYAEDLCVASALGKAYQAYQNKFYSTTNEVLNFEPSLAWAIVTTYGIVSVFQFAGMGNFTFSASLVIIIAFFVTHIQAFTAITLEGGTDFLWESFRSLNWSNLYRSSRIWSHSVRSCMYEYIVGSGIYTTLAAKSRIGYDISKETVGVGIFSGYVTMLLFGTACALIGHYAKVVRLKPVDIMWMLGQDCSYILLPLGFKSTENMERTLCMLQFSCCVVMLCSTLAIQIEVAVANIKDLPLLGINKIHRRWTSFCIILMLMFSSLMLCSKTGKRVVWFLEIAIGDLGRAFTVFIASIVVGWLHGCDKQKEALGWKTVYTFNAIFWAFNFVAFLCETFDETVWAIVWWIMRVIGIGVALFAASYVNQNDPEHTKPFKECAWWLCCGNVEQLRLELCRVSPLSNVGGLPMKVFWSICIKCGRIRGDSGAPSRRRAGQQHPQWMAVGHHPDLGLPDLPRIRSADPAPHSAQRRAGLRNHRPERHTLVPSEALVLAEPRAPQPVQRVVPQKRGRKAQARLN</sequence>
<dbReference type="InterPro" id="IPR000175">
    <property type="entry name" value="Na/ntran_symport"/>
</dbReference>
<evidence type="ECO:0000313" key="8">
    <source>
        <dbReference type="EMBL" id="GBE59906.1"/>
    </source>
</evidence>
<evidence type="ECO:0000256" key="3">
    <source>
        <dbReference type="ARBA" id="ARBA00022692"/>
    </source>
</evidence>